<dbReference type="PANTHER" id="PTHR31770:SF2">
    <property type="entry name" value="CHEMOKINE-LIKE PROTEIN TAFA-1"/>
    <property type="match status" value="1"/>
</dbReference>
<dbReference type="PANTHER" id="PTHR31770">
    <property type="entry name" value="CHEMOKINE-LIKE PROTEIN TAFA FAMILY MEMBER"/>
    <property type="match status" value="1"/>
</dbReference>
<dbReference type="GO" id="GO:0014016">
    <property type="term" value="P:neuroblast differentiation"/>
    <property type="evidence" value="ECO:0007669"/>
    <property type="project" value="TreeGrafter"/>
</dbReference>
<comment type="similarity">
    <text evidence="1">Belongs to the TAFA family.</text>
</comment>
<proteinExistence type="inferred from homology"/>
<dbReference type="Pfam" id="PF12020">
    <property type="entry name" value="TAFA"/>
    <property type="match status" value="1"/>
</dbReference>
<keyword evidence="2" id="KW-0732">Signal</keyword>
<dbReference type="AlphaFoldDB" id="A0AAD4Y3R3"/>
<dbReference type="EMBL" id="JAKZEL010000022">
    <property type="protein sequence ID" value="KAI4532271.1"/>
    <property type="molecule type" value="Genomic_DNA"/>
</dbReference>
<dbReference type="Proteomes" id="UP001214576">
    <property type="component" value="Unassembled WGS sequence"/>
</dbReference>
<sequence>AFAFLVDTYVILLYIRFAYHSLTLINNGKNVGSITFFTLEICKLRFEKHCDMLKDMKVVQSKGYFTALACHVKAFIPESRSYGEEKNETRRKSNGSRKCTEKPDRFYELFALLKNISFRMIAYNILRYLGKVSQFCLELDIFRAKREHTVNYELQVECLPPNLCKDGRNQRLLLSASRDDVEPKKERGDEFREGGTCEVIAAHRCCNKNRIEERSQTVKCSCLPGKVAGTTRNRPSCVDGKCFRSSKTSR</sequence>
<dbReference type="GO" id="GO:0048018">
    <property type="term" value="F:receptor ligand activity"/>
    <property type="evidence" value="ECO:0007669"/>
    <property type="project" value="TreeGrafter"/>
</dbReference>
<dbReference type="GO" id="GO:0005615">
    <property type="term" value="C:extracellular space"/>
    <property type="evidence" value="ECO:0007669"/>
    <property type="project" value="TreeGrafter"/>
</dbReference>
<dbReference type="InterPro" id="IPR020350">
    <property type="entry name" value="Chemokine-like_TAFA"/>
</dbReference>
<evidence type="ECO:0000313" key="3">
    <source>
        <dbReference type="EMBL" id="KAI4532271.1"/>
    </source>
</evidence>
<comment type="caution">
    <text evidence="3">The sequence shown here is derived from an EMBL/GenBank/DDBJ whole genome shotgun (WGS) entry which is preliminary data.</text>
</comment>
<evidence type="ECO:0000313" key="4">
    <source>
        <dbReference type="Proteomes" id="UP001214576"/>
    </source>
</evidence>
<organism evidence="3 4">
    <name type="scientific">Ovis ammon polii</name>
    <dbReference type="NCBI Taxonomy" id="230172"/>
    <lineage>
        <taxon>Eukaryota</taxon>
        <taxon>Metazoa</taxon>
        <taxon>Chordata</taxon>
        <taxon>Craniata</taxon>
        <taxon>Vertebrata</taxon>
        <taxon>Euteleostomi</taxon>
        <taxon>Mammalia</taxon>
        <taxon>Eutheria</taxon>
        <taxon>Laurasiatheria</taxon>
        <taxon>Artiodactyla</taxon>
        <taxon>Ruminantia</taxon>
        <taxon>Pecora</taxon>
        <taxon>Bovidae</taxon>
        <taxon>Caprinae</taxon>
        <taxon>Ovis</taxon>
    </lineage>
</organism>
<evidence type="ECO:0000256" key="1">
    <source>
        <dbReference type="ARBA" id="ARBA00006101"/>
    </source>
</evidence>
<dbReference type="GO" id="GO:1902692">
    <property type="term" value="P:regulation of neuroblast proliferation"/>
    <property type="evidence" value="ECO:0007669"/>
    <property type="project" value="TreeGrafter"/>
</dbReference>
<keyword evidence="4" id="KW-1185">Reference proteome</keyword>
<protein>
    <submittedName>
        <fullName evidence="3">Uncharacterized protein</fullName>
    </submittedName>
</protein>
<reference evidence="3" key="1">
    <citation type="submission" date="2022-03" db="EMBL/GenBank/DDBJ databases">
        <title>Genomic analyses of argali, domestic sheep and their hybrids provide insights into chromosomal evolution, heterosis and genetic basis of agronomic traits.</title>
        <authorList>
            <person name="Li M."/>
        </authorList>
    </citation>
    <scope>NUCLEOTIDE SEQUENCE</scope>
    <source>
        <strain evidence="3">CAU-MHL-2022a</strain>
        <tissue evidence="3">Skin</tissue>
    </source>
</reference>
<dbReference type="InterPro" id="IPR051743">
    <property type="entry name" value="TAFA_chemokine-like"/>
</dbReference>
<evidence type="ECO:0000256" key="2">
    <source>
        <dbReference type="ARBA" id="ARBA00022729"/>
    </source>
</evidence>
<gene>
    <name evidence="3" type="ORF">MG293_017536</name>
</gene>
<accession>A0AAD4Y3R3</accession>
<feature type="non-terminal residue" evidence="3">
    <location>
        <position position="250"/>
    </location>
</feature>
<name>A0AAD4Y3R3_OVIAM</name>